<evidence type="ECO:0000313" key="13">
    <source>
        <dbReference type="EMBL" id="GMH83578.1"/>
    </source>
</evidence>
<evidence type="ECO:0000256" key="7">
    <source>
        <dbReference type="ARBA" id="ARBA00047899"/>
    </source>
</evidence>
<keyword evidence="14" id="KW-1185">Reference proteome</keyword>
<keyword evidence="2 10" id="KW-0723">Serine/threonine-protein kinase</keyword>
<evidence type="ECO:0000256" key="6">
    <source>
        <dbReference type="ARBA" id="ARBA00022840"/>
    </source>
</evidence>
<dbReference type="InterPro" id="IPR011009">
    <property type="entry name" value="Kinase-like_dom_sf"/>
</dbReference>
<feature type="binding site" evidence="9">
    <location>
        <position position="52"/>
    </location>
    <ligand>
        <name>ATP</name>
        <dbReference type="ChEBI" id="CHEBI:30616"/>
    </ligand>
</feature>
<dbReference type="PROSITE" id="PS00107">
    <property type="entry name" value="PROTEIN_KINASE_ATP"/>
    <property type="match status" value="1"/>
</dbReference>
<keyword evidence="3" id="KW-0808">Transferase</keyword>
<feature type="compositionally biased region" description="Polar residues" evidence="11">
    <location>
        <begin position="365"/>
        <end position="390"/>
    </location>
</feature>
<proteinExistence type="inferred from homology"/>
<evidence type="ECO:0000256" key="3">
    <source>
        <dbReference type="ARBA" id="ARBA00022679"/>
    </source>
</evidence>
<dbReference type="PANTHER" id="PTHR24356:SF374">
    <property type="entry name" value="PROTEIN KINASE DOMAIN-CONTAINING PROTEIN"/>
    <property type="match status" value="1"/>
</dbReference>
<comment type="catalytic activity">
    <reaction evidence="8">
        <text>L-seryl-[protein] + ATP = O-phospho-L-seryl-[protein] + ADP + H(+)</text>
        <dbReference type="Rhea" id="RHEA:17989"/>
        <dbReference type="Rhea" id="RHEA-COMP:9863"/>
        <dbReference type="Rhea" id="RHEA-COMP:11604"/>
        <dbReference type="ChEBI" id="CHEBI:15378"/>
        <dbReference type="ChEBI" id="CHEBI:29999"/>
        <dbReference type="ChEBI" id="CHEBI:30616"/>
        <dbReference type="ChEBI" id="CHEBI:83421"/>
        <dbReference type="ChEBI" id="CHEBI:456216"/>
        <dbReference type="EC" id="2.7.11.1"/>
    </reaction>
</comment>
<feature type="region of interest" description="Disordered" evidence="11">
    <location>
        <begin position="365"/>
        <end position="410"/>
    </location>
</feature>
<dbReference type="GO" id="GO:0004674">
    <property type="term" value="F:protein serine/threonine kinase activity"/>
    <property type="evidence" value="ECO:0007669"/>
    <property type="project" value="UniProtKB-KW"/>
</dbReference>
<evidence type="ECO:0000313" key="14">
    <source>
        <dbReference type="Proteomes" id="UP001165160"/>
    </source>
</evidence>
<evidence type="ECO:0000256" key="5">
    <source>
        <dbReference type="ARBA" id="ARBA00022777"/>
    </source>
</evidence>
<comment type="similarity">
    <text evidence="10">Belongs to the protein kinase superfamily.</text>
</comment>
<dbReference type="Pfam" id="PF00069">
    <property type="entry name" value="Pkinase"/>
    <property type="match status" value="1"/>
</dbReference>
<dbReference type="InterPro" id="IPR008271">
    <property type="entry name" value="Ser/Thr_kinase_AS"/>
</dbReference>
<dbReference type="EMBL" id="BRXX01000028">
    <property type="protein sequence ID" value="GMH83578.1"/>
    <property type="molecule type" value="Genomic_DNA"/>
</dbReference>
<protein>
    <recommendedName>
        <fullName evidence="1">non-specific serine/threonine protein kinase</fullName>
        <ecNumber evidence="1">2.7.11.1</ecNumber>
    </recommendedName>
</protein>
<evidence type="ECO:0000256" key="2">
    <source>
        <dbReference type="ARBA" id="ARBA00022527"/>
    </source>
</evidence>
<evidence type="ECO:0000256" key="4">
    <source>
        <dbReference type="ARBA" id="ARBA00022741"/>
    </source>
</evidence>
<sequence>MGACGSKGKINTGEVDYSHFEQQRCIGRGGFGKVHAVTKLSDPRKGEYFAIKTLEKDQIIQTNTYAEVHRELNLLKNLNHQVICNGHYAFQDARHLYLVMDLVMGGDMRVHINAERKAKENFAYNDILYFTSHLLVALNFCHDRNILHRDIKPDNILICDGGNLKLTDFGISHKLKAKDAFCTMSSGTLEYMAPEIRKAGHNHTYPSEVYSFGVYLYELMYLNLPKATGDFSKLEADAKMEADPQMKALKAFTLKCVEPLPEDRFQTIFDAQKHEIFGDADFTQFGKENFPIKPTYKPDVDRVNVQDHAKQEDLMAAFGGEDEETKPQIEDKFQQRFSGYGWNNVLRRELSRSARSSIVQGIKSLTSSGKSRKTGINYTPESDNIKTNCPNEAPRSFREGRRKSHLGLQA</sequence>
<dbReference type="AlphaFoldDB" id="A0A9W7END2"/>
<feature type="compositionally biased region" description="Basic residues" evidence="11">
    <location>
        <begin position="400"/>
        <end position="410"/>
    </location>
</feature>
<dbReference type="Proteomes" id="UP001165160">
    <property type="component" value="Unassembled WGS sequence"/>
</dbReference>
<dbReference type="InterPro" id="IPR000719">
    <property type="entry name" value="Prot_kinase_dom"/>
</dbReference>
<keyword evidence="6 9" id="KW-0067">ATP-binding</keyword>
<dbReference type="EC" id="2.7.11.1" evidence="1"/>
<dbReference type="GO" id="GO:0035556">
    <property type="term" value="P:intracellular signal transduction"/>
    <property type="evidence" value="ECO:0007669"/>
    <property type="project" value="TreeGrafter"/>
</dbReference>
<gene>
    <name evidence="13" type="ORF">TrVE_jg11363</name>
</gene>
<name>A0A9W7END2_9STRA</name>
<keyword evidence="4 9" id="KW-0547">Nucleotide-binding</keyword>
<comment type="catalytic activity">
    <reaction evidence="7">
        <text>L-threonyl-[protein] + ATP = O-phospho-L-threonyl-[protein] + ADP + H(+)</text>
        <dbReference type="Rhea" id="RHEA:46608"/>
        <dbReference type="Rhea" id="RHEA-COMP:11060"/>
        <dbReference type="Rhea" id="RHEA-COMP:11605"/>
        <dbReference type="ChEBI" id="CHEBI:15378"/>
        <dbReference type="ChEBI" id="CHEBI:30013"/>
        <dbReference type="ChEBI" id="CHEBI:30616"/>
        <dbReference type="ChEBI" id="CHEBI:61977"/>
        <dbReference type="ChEBI" id="CHEBI:456216"/>
        <dbReference type="EC" id="2.7.11.1"/>
    </reaction>
</comment>
<dbReference type="SUPFAM" id="SSF56112">
    <property type="entry name" value="Protein kinase-like (PK-like)"/>
    <property type="match status" value="1"/>
</dbReference>
<dbReference type="GO" id="GO:0005524">
    <property type="term" value="F:ATP binding"/>
    <property type="evidence" value="ECO:0007669"/>
    <property type="project" value="UniProtKB-UniRule"/>
</dbReference>
<evidence type="ECO:0000256" key="9">
    <source>
        <dbReference type="PROSITE-ProRule" id="PRU10141"/>
    </source>
</evidence>
<accession>A0A9W7END2</accession>
<evidence type="ECO:0000256" key="1">
    <source>
        <dbReference type="ARBA" id="ARBA00012513"/>
    </source>
</evidence>
<evidence type="ECO:0000256" key="11">
    <source>
        <dbReference type="SAM" id="MobiDB-lite"/>
    </source>
</evidence>
<dbReference type="InterPro" id="IPR050236">
    <property type="entry name" value="Ser_Thr_kinase_AGC"/>
</dbReference>
<evidence type="ECO:0000256" key="8">
    <source>
        <dbReference type="ARBA" id="ARBA00048679"/>
    </source>
</evidence>
<dbReference type="InterPro" id="IPR017441">
    <property type="entry name" value="Protein_kinase_ATP_BS"/>
</dbReference>
<reference evidence="14" key="1">
    <citation type="journal article" date="2023" name="Commun. Biol.">
        <title>Genome analysis of Parmales, the sister group of diatoms, reveals the evolutionary specialization of diatoms from phago-mixotrophs to photoautotrophs.</title>
        <authorList>
            <person name="Ban H."/>
            <person name="Sato S."/>
            <person name="Yoshikawa S."/>
            <person name="Yamada K."/>
            <person name="Nakamura Y."/>
            <person name="Ichinomiya M."/>
            <person name="Sato N."/>
            <person name="Blanc-Mathieu R."/>
            <person name="Endo H."/>
            <person name="Kuwata A."/>
            <person name="Ogata H."/>
        </authorList>
    </citation>
    <scope>NUCLEOTIDE SEQUENCE [LARGE SCALE GENOMIC DNA]</scope>
    <source>
        <strain evidence="14">NIES 3699</strain>
    </source>
</reference>
<evidence type="ECO:0000259" key="12">
    <source>
        <dbReference type="PROSITE" id="PS50011"/>
    </source>
</evidence>
<dbReference type="Gene3D" id="1.10.510.10">
    <property type="entry name" value="Transferase(Phosphotransferase) domain 1"/>
    <property type="match status" value="1"/>
</dbReference>
<feature type="domain" description="Protein kinase" evidence="12">
    <location>
        <begin position="20"/>
        <end position="277"/>
    </location>
</feature>
<keyword evidence="5" id="KW-0418">Kinase</keyword>
<dbReference type="PROSITE" id="PS00108">
    <property type="entry name" value="PROTEIN_KINASE_ST"/>
    <property type="match status" value="1"/>
</dbReference>
<dbReference type="PROSITE" id="PS50011">
    <property type="entry name" value="PROTEIN_KINASE_DOM"/>
    <property type="match status" value="1"/>
</dbReference>
<dbReference type="SMART" id="SM00220">
    <property type="entry name" value="S_TKc"/>
    <property type="match status" value="1"/>
</dbReference>
<organism evidence="13 14">
    <name type="scientific">Triparma verrucosa</name>
    <dbReference type="NCBI Taxonomy" id="1606542"/>
    <lineage>
        <taxon>Eukaryota</taxon>
        <taxon>Sar</taxon>
        <taxon>Stramenopiles</taxon>
        <taxon>Ochrophyta</taxon>
        <taxon>Bolidophyceae</taxon>
        <taxon>Parmales</taxon>
        <taxon>Triparmaceae</taxon>
        <taxon>Triparma</taxon>
    </lineage>
</organism>
<dbReference type="Gene3D" id="3.30.200.20">
    <property type="entry name" value="Phosphorylase Kinase, domain 1"/>
    <property type="match status" value="1"/>
</dbReference>
<dbReference type="PANTHER" id="PTHR24356">
    <property type="entry name" value="SERINE/THREONINE-PROTEIN KINASE"/>
    <property type="match status" value="1"/>
</dbReference>
<evidence type="ECO:0000256" key="10">
    <source>
        <dbReference type="RuleBase" id="RU000304"/>
    </source>
</evidence>
<comment type="caution">
    <text evidence="13">The sequence shown here is derived from an EMBL/GenBank/DDBJ whole genome shotgun (WGS) entry which is preliminary data.</text>
</comment>